<dbReference type="Gene3D" id="2.40.10.10">
    <property type="entry name" value="Trypsin-like serine proteases"/>
    <property type="match status" value="2"/>
</dbReference>
<dbReference type="InterPro" id="IPR001254">
    <property type="entry name" value="Trypsin_dom"/>
</dbReference>
<dbReference type="GeneTree" id="ENSGT01030000234551"/>
<dbReference type="InterPro" id="IPR033116">
    <property type="entry name" value="TRYPSIN_SER"/>
</dbReference>
<gene>
    <name evidence="10" type="primary">ctsg</name>
</gene>
<accession>F7EHU5</accession>
<reference evidence="10" key="2">
    <citation type="submission" date="2011-06" db="UniProtKB">
        <authorList>
            <consortium name="Ensembl"/>
        </authorList>
    </citation>
    <scope>IDENTIFICATION</scope>
</reference>
<dbReference type="Xenbase" id="XB-GENE-5953471">
    <property type="gene designation" value="ctsg"/>
</dbReference>
<dbReference type="Bgee" id="ENSXETG00000016982">
    <property type="expression patterns" value="Expressed in male organism and 1 other cell type or tissue"/>
</dbReference>
<feature type="domain" description="Peptidase S1" evidence="9">
    <location>
        <begin position="23"/>
        <end position="263"/>
    </location>
</feature>
<dbReference type="HOGENOM" id="CLU_006842_1_0_1"/>
<dbReference type="PRINTS" id="PR00722">
    <property type="entry name" value="CHYMOTRYPSIN"/>
</dbReference>
<dbReference type="Ensembl" id="ENSXETT00000037000">
    <property type="protein sequence ID" value="ENSXETP00000037000"/>
    <property type="gene ID" value="ENSXETG00000016982"/>
</dbReference>
<dbReference type="InterPro" id="IPR018114">
    <property type="entry name" value="TRYPSIN_HIS"/>
</dbReference>
<feature type="chain" id="PRO_5031019219" evidence="8">
    <location>
        <begin position="21"/>
        <end position="271"/>
    </location>
</feature>
<dbReference type="InterPro" id="IPR009003">
    <property type="entry name" value="Peptidase_S1_PA"/>
</dbReference>
<dbReference type="SUPFAM" id="SSF50494">
    <property type="entry name" value="Trypsin-like serine proteases"/>
    <property type="match status" value="1"/>
</dbReference>
<evidence type="ECO:0000313" key="10">
    <source>
        <dbReference type="Ensembl" id="ENSXETP00000037000"/>
    </source>
</evidence>
<keyword evidence="1 7" id="KW-0645">Protease</keyword>
<keyword evidence="2 8" id="KW-0732">Signal</keyword>
<keyword evidence="4 7" id="KW-0720">Serine protease</keyword>
<evidence type="ECO:0000256" key="3">
    <source>
        <dbReference type="ARBA" id="ARBA00022801"/>
    </source>
</evidence>
<dbReference type="Pfam" id="PF00089">
    <property type="entry name" value="Trypsin"/>
    <property type="match status" value="1"/>
</dbReference>
<feature type="signal peptide" evidence="8">
    <location>
        <begin position="1"/>
        <end position="20"/>
    </location>
</feature>
<dbReference type="PANTHER" id="PTHR24271">
    <property type="entry name" value="KALLIKREIN-RELATED"/>
    <property type="match status" value="1"/>
</dbReference>
<dbReference type="AlphaFoldDB" id="F7EHU5"/>
<evidence type="ECO:0000256" key="1">
    <source>
        <dbReference type="ARBA" id="ARBA00022670"/>
    </source>
</evidence>
<evidence type="ECO:0000259" key="9">
    <source>
        <dbReference type="PROSITE" id="PS50240"/>
    </source>
</evidence>
<dbReference type="InParanoid" id="F7EHU5"/>
<evidence type="ECO:0000256" key="5">
    <source>
        <dbReference type="ARBA" id="ARBA00023145"/>
    </source>
</evidence>
<dbReference type="ExpressionAtlas" id="F7EHU5">
    <property type="expression patterns" value="baseline"/>
</dbReference>
<name>F7EHU5_XENTR</name>
<keyword evidence="6" id="KW-1015">Disulfide bond</keyword>
<evidence type="ECO:0000256" key="4">
    <source>
        <dbReference type="ARBA" id="ARBA00022825"/>
    </source>
</evidence>
<dbReference type="GO" id="GO:0004252">
    <property type="term" value="F:serine-type endopeptidase activity"/>
    <property type="evidence" value="ECO:0007669"/>
    <property type="project" value="InterPro"/>
</dbReference>
<evidence type="ECO:0000256" key="7">
    <source>
        <dbReference type="RuleBase" id="RU363034"/>
    </source>
</evidence>
<reference evidence="10" key="1">
    <citation type="journal article" date="2010" name="Science">
        <title>The genome of the Western clawed frog Xenopus tropicalis.</title>
        <authorList>
            <person name="Hellsten U."/>
            <person name="Harland R.M."/>
            <person name="Gilchrist M.J."/>
            <person name="Hendrix D."/>
            <person name="Jurka J."/>
            <person name="Kapitonov V."/>
            <person name="Ovcharenko I."/>
            <person name="Putnam N.H."/>
            <person name="Shu S."/>
            <person name="Taher L."/>
            <person name="Blitz I.L."/>
            <person name="Blumberg B."/>
            <person name="Dichmann D.S."/>
            <person name="Dubchak I."/>
            <person name="Amaya E."/>
            <person name="Detter J.C."/>
            <person name="Fletcher R."/>
            <person name="Gerhard D.S."/>
            <person name="Goodstein D."/>
            <person name="Graves T."/>
            <person name="Grigoriev I.V."/>
            <person name="Grimwood J."/>
            <person name="Kawashima T."/>
            <person name="Lindquist E."/>
            <person name="Lucas S.M."/>
            <person name="Mead P.E."/>
            <person name="Mitros T."/>
            <person name="Ogino H."/>
            <person name="Ohta Y."/>
            <person name="Poliakov A.V."/>
            <person name="Pollet N."/>
            <person name="Robert J."/>
            <person name="Salamov A."/>
            <person name="Sater A.K."/>
            <person name="Schmutz J."/>
            <person name="Terry A."/>
            <person name="Vize P.D."/>
            <person name="Warren W.C."/>
            <person name="Wells D."/>
            <person name="Wills A."/>
            <person name="Wilson R.K."/>
            <person name="Zimmerman L.B."/>
            <person name="Zorn A.M."/>
            <person name="Grainger R."/>
            <person name="Grammer T."/>
            <person name="Khokha M.K."/>
            <person name="Richardson P.M."/>
            <person name="Rokhsar D.S."/>
        </authorList>
    </citation>
    <scope>NUCLEOTIDE SEQUENCE [LARGE SCALE GENOMIC DNA]</scope>
    <source>
        <strain evidence="10">Nigerian</strain>
    </source>
</reference>
<dbReference type="FunFam" id="2.40.10.10:FF:000005">
    <property type="entry name" value="Serine protease 37"/>
    <property type="match status" value="1"/>
</dbReference>
<sequence>MRMDSVSFVLLAFLIQYTIADGIIKGKEVYPHSKPYMAFLNITTYDNNMTSTARCGGILISEEFVLTAAHCAESQASWISTKRKAYSKIVVILGAHNIDEQEQSQQKIGVCEQIKPPEYSTQRDEHDIMLLKLMKKAVPNQYVLPIRPRQSGPKLEPHNLCNVAGWGRINTFNDKMASKLQELNMTIVAPDECAKAFPRVNTKKCICAKNTDKKSSCRGDSGGPLFCNQYLHGLVNGGNEKCTGPRLFTNVFSHIEWINKILKNPKCKKES</sequence>
<dbReference type="SMART" id="SM00020">
    <property type="entry name" value="Tryp_SPc"/>
    <property type="match status" value="1"/>
</dbReference>
<evidence type="ECO:0000256" key="2">
    <source>
        <dbReference type="ARBA" id="ARBA00022729"/>
    </source>
</evidence>
<dbReference type="InterPro" id="IPR043504">
    <property type="entry name" value="Peptidase_S1_PA_chymotrypsin"/>
</dbReference>
<protein>
    <submittedName>
        <fullName evidence="10">Cathepsin G</fullName>
    </submittedName>
</protein>
<dbReference type="InterPro" id="IPR001314">
    <property type="entry name" value="Peptidase_S1A"/>
</dbReference>
<keyword evidence="3 7" id="KW-0378">Hydrolase</keyword>
<dbReference type="PROSITE" id="PS00135">
    <property type="entry name" value="TRYPSIN_SER"/>
    <property type="match status" value="1"/>
</dbReference>
<evidence type="ECO:0000256" key="8">
    <source>
        <dbReference type="SAM" id="SignalP"/>
    </source>
</evidence>
<dbReference type="CDD" id="cd00190">
    <property type="entry name" value="Tryp_SPc"/>
    <property type="match status" value="1"/>
</dbReference>
<dbReference type="PROSITE" id="PS00134">
    <property type="entry name" value="TRYPSIN_HIS"/>
    <property type="match status" value="1"/>
</dbReference>
<evidence type="ECO:0000256" key="6">
    <source>
        <dbReference type="ARBA" id="ARBA00023157"/>
    </source>
</evidence>
<dbReference type="STRING" id="8364.ENSXETP00000037000"/>
<dbReference type="eggNOG" id="KOG3627">
    <property type="taxonomic scope" value="Eukaryota"/>
</dbReference>
<proteinExistence type="predicted"/>
<organism evidence="10">
    <name type="scientific">Xenopus tropicalis</name>
    <name type="common">Western clawed frog</name>
    <name type="synonym">Silurana tropicalis</name>
    <dbReference type="NCBI Taxonomy" id="8364"/>
    <lineage>
        <taxon>Eukaryota</taxon>
        <taxon>Metazoa</taxon>
        <taxon>Chordata</taxon>
        <taxon>Craniata</taxon>
        <taxon>Vertebrata</taxon>
        <taxon>Euteleostomi</taxon>
        <taxon>Amphibia</taxon>
        <taxon>Batrachia</taxon>
        <taxon>Anura</taxon>
        <taxon>Pipoidea</taxon>
        <taxon>Pipidae</taxon>
        <taxon>Xenopodinae</taxon>
        <taxon>Xenopus</taxon>
        <taxon>Silurana</taxon>
    </lineage>
</organism>
<dbReference type="GO" id="GO:0006508">
    <property type="term" value="P:proteolysis"/>
    <property type="evidence" value="ECO:0007669"/>
    <property type="project" value="UniProtKB-KW"/>
</dbReference>
<dbReference type="PROSITE" id="PS50240">
    <property type="entry name" value="TRYPSIN_DOM"/>
    <property type="match status" value="1"/>
</dbReference>
<keyword evidence="5" id="KW-0865">Zymogen</keyword>
<dbReference type="PANTHER" id="PTHR24271:SF81">
    <property type="entry name" value="GRANZYME B"/>
    <property type="match status" value="1"/>
</dbReference>